<gene>
    <name evidence="2" type="ORF">SAMN05421823_1123</name>
</gene>
<evidence type="ECO:0000313" key="2">
    <source>
        <dbReference type="EMBL" id="SDM29486.1"/>
    </source>
</evidence>
<dbReference type="InterPro" id="IPR003695">
    <property type="entry name" value="Ppx_GppA_N"/>
</dbReference>
<name>A0A1G9S1Y8_9BACT</name>
<feature type="domain" description="Ppx/GppA phosphatase N-terminal" evidence="1">
    <location>
        <begin position="30"/>
        <end position="285"/>
    </location>
</feature>
<dbReference type="STRING" id="1075417.SAMN05421823_1123"/>
<dbReference type="CDD" id="cd24006">
    <property type="entry name" value="ASKHA_NBD_PPX_GppA"/>
    <property type="match status" value="1"/>
</dbReference>
<reference evidence="2 3" key="1">
    <citation type="submission" date="2016-10" db="EMBL/GenBank/DDBJ databases">
        <authorList>
            <person name="de Groot N.N."/>
        </authorList>
    </citation>
    <scope>NUCLEOTIDE SEQUENCE [LARGE SCALE GENOMIC DNA]</scope>
    <source>
        <strain evidence="2 3">DSM 25186</strain>
    </source>
</reference>
<dbReference type="RefSeq" id="WP_089686961.1">
    <property type="nucleotide sequence ID" value="NZ_FNFO01000012.1"/>
</dbReference>
<dbReference type="AlphaFoldDB" id="A0A1G9S1Y8"/>
<dbReference type="GO" id="GO:0016462">
    <property type="term" value="F:pyrophosphatase activity"/>
    <property type="evidence" value="ECO:0007669"/>
    <property type="project" value="TreeGrafter"/>
</dbReference>
<dbReference type="PANTHER" id="PTHR30005:SF0">
    <property type="entry name" value="RETROGRADE REGULATION PROTEIN 2"/>
    <property type="match status" value="1"/>
</dbReference>
<dbReference type="EMBL" id="FNFO01000012">
    <property type="protein sequence ID" value="SDM29486.1"/>
    <property type="molecule type" value="Genomic_DNA"/>
</dbReference>
<keyword evidence="3" id="KW-1185">Reference proteome</keyword>
<dbReference type="OrthoDB" id="9814545at2"/>
<organism evidence="2 3">
    <name type="scientific">Catalinimonas alkaloidigena</name>
    <dbReference type="NCBI Taxonomy" id="1075417"/>
    <lineage>
        <taxon>Bacteria</taxon>
        <taxon>Pseudomonadati</taxon>
        <taxon>Bacteroidota</taxon>
        <taxon>Cytophagia</taxon>
        <taxon>Cytophagales</taxon>
        <taxon>Catalimonadaceae</taxon>
        <taxon>Catalinimonas</taxon>
    </lineage>
</organism>
<dbReference type="PANTHER" id="PTHR30005">
    <property type="entry name" value="EXOPOLYPHOSPHATASE"/>
    <property type="match status" value="1"/>
</dbReference>
<protein>
    <submittedName>
        <fullName evidence="2">Exopolyphosphatase / guanosine-5'-triphosphate,3'-diphosphate pyrophosphatase</fullName>
    </submittedName>
</protein>
<dbReference type="SUPFAM" id="SSF53067">
    <property type="entry name" value="Actin-like ATPase domain"/>
    <property type="match status" value="2"/>
</dbReference>
<dbReference type="InterPro" id="IPR043129">
    <property type="entry name" value="ATPase_NBD"/>
</dbReference>
<dbReference type="Gene3D" id="3.30.420.150">
    <property type="entry name" value="Exopolyphosphatase. Domain 2"/>
    <property type="match status" value="1"/>
</dbReference>
<evidence type="ECO:0000259" key="1">
    <source>
        <dbReference type="Pfam" id="PF02541"/>
    </source>
</evidence>
<dbReference type="Gene3D" id="3.30.420.40">
    <property type="match status" value="1"/>
</dbReference>
<dbReference type="InterPro" id="IPR050273">
    <property type="entry name" value="GppA/Ppx_hydrolase"/>
</dbReference>
<evidence type="ECO:0000313" key="3">
    <source>
        <dbReference type="Proteomes" id="UP000198510"/>
    </source>
</evidence>
<accession>A0A1G9S1Y8</accession>
<dbReference type="Proteomes" id="UP000198510">
    <property type="component" value="Unassembled WGS sequence"/>
</dbReference>
<sequence>MKLAAIDAGSNAVRLQITEVIEYRGNATFKRLEYIRFPLRLGLDVFNGGEISPMLQEKFLRLMQAFKIMIDLYNVDDVMACATSAMREALNGHDLVARVAEEVGIDIEIIDGKREAEITNAAIIRTLTNGGYLHIDVGGGSTELNVYYRQQKVASESFRLGSVRNLQNKALREVWQEMTDWIQNEVKEEYRPLTAVGTGGNILAIYELAAKKNLRNRSIDLSEMKNVRHRLEMLTLEERLNVLMLPADRADVIVPASEIYLTVMKLAKAKKIQAPEIGLKDGMLQVLYERQLEKRVTE</sequence>
<proteinExistence type="predicted"/>
<dbReference type="Pfam" id="PF02541">
    <property type="entry name" value="Ppx-GppA"/>
    <property type="match status" value="1"/>
</dbReference>